<keyword evidence="2" id="KW-0560">Oxidoreductase</keyword>
<organism evidence="2 3">
    <name type="scientific">Venturia nashicola</name>
    <dbReference type="NCBI Taxonomy" id="86259"/>
    <lineage>
        <taxon>Eukaryota</taxon>
        <taxon>Fungi</taxon>
        <taxon>Dikarya</taxon>
        <taxon>Ascomycota</taxon>
        <taxon>Pezizomycotina</taxon>
        <taxon>Dothideomycetes</taxon>
        <taxon>Pleosporomycetidae</taxon>
        <taxon>Venturiales</taxon>
        <taxon>Venturiaceae</taxon>
        <taxon>Venturia</taxon>
    </lineage>
</organism>
<dbReference type="EMBL" id="SNSC02000001">
    <property type="protein sequence ID" value="TID27557.1"/>
    <property type="molecule type" value="Genomic_DNA"/>
</dbReference>
<sequence>MATANPTFLGLPQELRDEIYRLLIVSNHHIIHCPVRRDSSEDYSDREFEHFSPKSTLQKLPCEHLPTAILRVSREIHHEAQQIMLRENTFIIDFRTLTEHRNGPQDLFPQEVFKQAFRLHIIVDDTMWHISTAAKFLELDTCFRSLHLEFRRSFIACFRLGENDEEWLERMDHALYTFCMLKKVGVQNVKVSNWTFLKQGLPPPGSLKRRFEIMEDFAKKLETEMRKNFST</sequence>
<name>A0A4Z1PI52_9PEZI</name>
<dbReference type="PANTHER" id="PTHR42085">
    <property type="entry name" value="F-BOX DOMAIN-CONTAINING PROTEIN"/>
    <property type="match status" value="1"/>
</dbReference>
<dbReference type="Proteomes" id="UP000298493">
    <property type="component" value="Unassembled WGS sequence"/>
</dbReference>
<comment type="caution">
    <text evidence="2">The sequence shown here is derived from an EMBL/GenBank/DDBJ whole genome shotgun (WGS) entry which is preliminary data.</text>
</comment>
<protein>
    <submittedName>
        <fullName evidence="2">Putative heme-binding peroxidase</fullName>
    </submittedName>
</protein>
<gene>
    <name evidence="2" type="ORF">E6O75_ATG00324</name>
</gene>
<feature type="domain" description="2EXR" evidence="1">
    <location>
        <begin position="7"/>
        <end position="86"/>
    </location>
</feature>
<dbReference type="InterPro" id="IPR038883">
    <property type="entry name" value="AN11006-like"/>
</dbReference>
<accession>A0A4Z1PI52</accession>
<evidence type="ECO:0000313" key="3">
    <source>
        <dbReference type="Proteomes" id="UP000298493"/>
    </source>
</evidence>
<evidence type="ECO:0000259" key="1">
    <source>
        <dbReference type="Pfam" id="PF20150"/>
    </source>
</evidence>
<dbReference type="InterPro" id="IPR045518">
    <property type="entry name" value="2EXR"/>
</dbReference>
<keyword evidence="3" id="KW-1185">Reference proteome</keyword>
<dbReference type="Pfam" id="PF20150">
    <property type="entry name" value="2EXR"/>
    <property type="match status" value="1"/>
</dbReference>
<keyword evidence="2" id="KW-0575">Peroxidase</keyword>
<reference evidence="2 3" key="1">
    <citation type="submission" date="2019-04" db="EMBL/GenBank/DDBJ databases">
        <title>High contiguity whole genome sequence and gene annotation resource for two Venturia nashicola isolates.</title>
        <authorList>
            <person name="Prokchorchik M."/>
            <person name="Won K."/>
            <person name="Lee Y."/>
            <person name="Choi E.D."/>
            <person name="Segonzac C."/>
            <person name="Sohn K.H."/>
        </authorList>
    </citation>
    <scope>NUCLEOTIDE SEQUENCE [LARGE SCALE GENOMIC DNA]</scope>
    <source>
        <strain evidence="2 3">PRI2</strain>
    </source>
</reference>
<dbReference type="AlphaFoldDB" id="A0A4Z1PI52"/>
<dbReference type="PANTHER" id="PTHR42085:SF2">
    <property type="entry name" value="F-BOX DOMAIN-CONTAINING PROTEIN"/>
    <property type="match status" value="1"/>
</dbReference>
<evidence type="ECO:0000313" key="2">
    <source>
        <dbReference type="EMBL" id="TID27557.1"/>
    </source>
</evidence>
<proteinExistence type="predicted"/>
<dbReference type="GO" id="GO:0004601">
    <property type="term" value="F:peroxidase activity"/>
    <property type="evidence" value="ECO:0007669"/>
    <property type="project" value="UniProtKB-KW"/>
</dbReference>